<protein>
    <submittedName>
        <fullName evidence="1">Uncharacterized protein</fullName>
    </submittedName>
</protein>
<comment type="caution">
    <text evidence="1">The sequence shown here is derived from an EMBL/GenBank/DDBJ whole genome shotgun (WGS) entry which is preliminary data.</text>
</comment>
<proteinExistence type="predicted"/>
<sequence length="56" mass="6161">MKLCTHTLLQISSWSLLKVIVSTHNSSHICAHTDLRTIGAACPFSDRVSHILTSTQ</sequence>
<organism evidence="1 2">
    <name type="scientific">Dictyobacter formicarum</name>
    <dbReference type="NCBI Taxonomy" id="2778368"/>
    <lineage>
        <taxon>Bacteria</taxon>
        <taxon>Bacillati</taxon>
        <taxon>Chloroflexota</taxon>
        <taxon>Ktedonobacteria</taxon>
        <taxon>Ktedonobacterales</taxon>
        <taxon>Dictyobacteraceae</taxon>
        <taxon>Dictyobacter</taxon>
    </lineage>
</organism>
<accession>A0ABQ3V8G0</accession>
<name>A0ABQ3V8G0_9CHLR</name>
<dbReference type="Proteomes" id="UP000635565">
    <property type="component" value="Unassembled WGS sequence"/>
</dbReference>
<evidence type="ECO:0000313" key="1">
    <source>
        <dbReference type="EMBL" id="GHO82129.1"/>
    </source>
</evidence>
<reference evidence="1 2" key="1">
    <citation type="journal article" date="2021" name="Int. J. Syst. Evol. Microbiol.">
        <title>Reticulibacter mediterranei gen. nov., sp. nov., within the new family Reticulibacteraceae fam. nov., and Ktedonospora formicarum gen. nov., sp. nov., Ktedonobacter robiniae sp. nov., Dictyobacter formicarum sp. nov. and Dictyobacter arantiisoli sp. nov., belonging to the class Ktedonobacteria.</title>
        <authorList>
            <person name="Yabe S."/>
            <person name="Zheng Y."/>
            <person name="Wang C.M."/>
            <person name="Sakai Y."/>
            <person name="Abe K."/>
            <person name="Yokota A."/>
            <person name="Donadio S."/>
            <person name="Cavaletti L."/>
            <person name="Monciardini P."/>
        </authorList>
    </citation>
    <scope>NUCLEOTIDE SEQUENCE [LARGE SCALE GENOMIC DNA]</scope>
    <source>
        <strain evidence="1 2">SOSP1-9</strain>
    </source>
</reference>
<evidence type="ECO:0000313" key="2">
    <source>
        <dbReference type="Proteomes" id="UP000635565"/>
    </source>
</evidence>
<keyword evidence="2" id="KW-1185">Reference proteome</keyword>
<dbReference type="EMBL" id="BNJJ01000001">
    <property type="protein sequence ID" value="GHO82129.1"/>
    <property type="molecule type" value="Genomic_DNA"/>
</dbReference>
<gene>
    <name evidence="1" type="ORF">KSZ_01350</name>
</gene>